<evidence type="ECO:0000313" key="1">
    <source>
        <dbReference type="EMBL" id="HAB2269563.1"/>
    </source>
</evidence>
<dbReference type="RefSeq" id="WP_051129208.1">
    <property type="nucleotide sequence ID" value="NZ_CP033384.2"/>
</dbReference>
<comment type="caution">
    <text evidence="1">The sequence shown here is derived from an EMBL/GenBank/DDBJ whole genome shotgun (WGS) entry which is preliminary data.</text>
</comment>
<protein>
    <submittedName>
        <fullName evidence="1">DUF2163 domain-containing protein</fullName>
    </submittedName>
</protein>
<reference evidence="1" key="1">
    <citation type="journal article" date="2018" name="Genome Biol.">
        <title>SKESA: strategic k-mer extension for scrupulous assemblies.</title>
        <authorList>
            <person name="Souvorov A."/>
            <person name="Agarwala R."/>
            <person name="Lipman D.J."/>
        </authorList>
    </citation>
    <scope>NUCLEOTIDE SEQUENCE</scope>
    <source>
        <strain evidence="1">Salmonella enterica</strain>
    </source>
</reference>
<reference evidence="1" key="2">
    <citation type="submission" date="2019-10" db="EMBL/GenBank/DDBJ databases">
        <authorList>
            <consortium name="NCBI Pathogen Detection Project"/>
        </authorList>
    </citation>
    <scope>NUCLEOTIDE SEQUENCE</scope>
    <source>
        <strain evidence="1">Salmonella enterica</strain>
    </source>
</reference>
<accession>A0A3U4W944</accession>
<gene>
    <name evidence="1" type="ORF">GB338_00800</name>
</gene>
<sequence>MNPNILTNPALLEYYNLFRGTNKTVLTIMDVLSMGVHVRAFDVIPKSIPPFYWNDGLNPITFGGTQYTPFPDLITDSLPAFSEEKQIVNAAMTFKISNVNGSVRALSLGGALKDAQVNLYMVILNPATGDVLDYWRMYTGFIDFIEATANPISTTNELTVTVNSVYKQLDLQTRTLAANSVYQSYYKGDEIMSLLGVVNSGQTWRYK</sequence>
<proteinExistence type="predicted"/>
<dbReference type="AlphaFoldDB" id="A0A3U4W944"/>
<name>A0A3U4W944_SALET</name>
<organism evidence="1">
    <name type="scientific">Salmonella enterica I</name>
    <dbReference type="NCBI Taxonomy" id="59201"/>
    <lineage>
        <taxon>Bacteria</taxon>
        <taxon>Pseudomonadati</taxon>
        <taxon>Pseudomonadota</taxon>
        <taxon>Gammaproteobacteria</taxon>
        <taxon>Enterobacterales</taxon>
        <taxon>Enterobacteriaceae</taxon>
        <taxon>Salmonella</taxon>
    </lineage>
</organism>
<dbReference type="EMBL" id="DAAGAO010000001">
    <property type="protein sequence ID" value="HAB2269563.1"/>
    <property type="molecule type" value="Genomic_DNA"/>
</dbReference>